<dbReference type="GO" id="GO:0008727">
    <property type="term" value="F:GDP-mannose mannosyl hydrolase activity"/>
    <property type="evidence" value="ECO:0007669"/>
    <property type="project" value="InterPro"/>
</dbReference>
<reference evidence="9" key="1">
    <citation type="journal article" date="2014" name="Int. J. Syst. Evol. Microbiol.">
        <title>Complete genome sequence of Corynebacterium casei LMG S-19264T (=DSM 44701T), isolated from a smear-ripened cheese.</title>
        <authorList>
            <consortium name="US DOE Joint Genome Institute (JGI-PGF)"/>
            <person name="Walter F."/>
            <person name="Albersmeier A."/>
            <person name="Kalinowski J."/>
            <person name="Ruckert C."/>
        </authorList>
    </citation>
    <scope>NUCLEOTIDE SEQUENCE</scope>
    <source>
        <strain evidence="9">KCTC 22164</strain>
    </source>
</reference>
<keyword evidence="1 6" id="KW-0479">Metal-binding</keyword>
<comment type="caution">
    <text evidence="9">The sequence shown here is derived from an EMBL/GenBank/DDBJ whole genome shotgun (WGS) entry which is preliminary data.</text>
</comment>
<name>A0A918MYL4_9ALTE</name>
<dbReference type="SUPFAM" id="SSF55811">
    <property type="entry name" value="Nudix"/>
    <property type="match status" value="1"/>
</dbReference>
<evidence type="ECO:0000313" key="10">
    <source>
        <dbReference type="Proteomes" id="UP000631300"/>
    </source>
</evidence>
<feature type="domain" description="Nudix hydrolase" evidence="8">
    <location>
        <begin position="13"/>
        <end position="153"/>
    </location>
</feature>
<feature type="binding site" evidence="6">
    <location>
        <position position="69"/>
    </location>
    <ligand>
        <name>Mg(2+)</name>
        <dbReference type="ChEBI" id="CHEBI:18420"/>
    </ligand>
</feature>
<evidence type="ECO:0000256" key="6">
    <source>
        <dbReference type="PIRSR" id="PIRSR037599-3"/>
    </source>
</evidence>
<dbReference type="GO" id="GO:0046872">
    <property type="term" value="F:metal ion binding"/>
    <property type="evidence" value="ECO:0007669"/>
    <property type="project" value="UniProtKB-KW"/>
</dbReference>
<keyword evidence="3 6" id="KW-0460">Magnesium</keyword>
<dbReference type="RefSeq" id="WP_189404818.1">
    <property type="nucleotide sequence ID" value="NZ_BMXP01000003.1"/>
</dbReference>
<dbReference type="Pfam" id="PF00293">
    <property type="entry name" value="NUDIX"/>
    <property type="match status" value="1"/>
</dbReference>
<feature type="binding site" evidence="6">
    <location>
        <position position="49"/>
    </location>
    <ligand>
        <name>Mg(2+)</name>
        <dbReference type="ChEBI" id="CHEBI:18420"/>
    </ligand>
</feature>
<dbReference type="InterPro" id="IPR033715">
    <property type="entry name" value="GDPMH"/>
</dbReference>
<reference evidence="9" key="2">
    <citation type="submission" date="2020-09" db="EMBL/GenBank/DDBJ databases">
        <authorList>
            <person name="Sun Q."/>
            <person name="Kim S."/>
        </authorList>
    </citation>
    <scope>NUCLEOTIDE SEQUENCE</scope>
    <source>
        <strain evidence="9">KCTC 22164</strain>
    </source>
</reference>
<evidence type="ECO:0000256" key="3">
    <source>
        <dbReference type="ARBA" id="ARBA00022842"/>
    </source>
</evidence>
<dbReference type="CDD" id="cd03430">
    <property type="entry name" value="NUDIX_GDPMH_NudD"/>
    <property type="match status" value="1"/>
</dbReference>
<evidence type="ECO:0000256" key="7">
    <source>
        <dbReference type="PIRSR" id="PIRSR037599-4"/>
    </source>
</evidence>
<evidence type="ECO:0000313" key="9">
    <source>
        <dbReference type="EMBL" id="GGW82318.1"/>
    </source>
</evidence>
<dbReference type="PIRSF" id="PIRSF037599">
    <property type="entry name" value="GDPMH"/>
    <property type="match status" value="1"/>
</dbReference>
<evidence type="ECO:0000259" key="8">
    <source>
        <dbReference type="PROSITE" id="PS51462"/>
    </source>
</evidence>
<dbReference type="Proteomes" id="UP000631300">
    <property type="component" value="Unassembled WGS sequence"/>
</dbReference>
<dbReference type="PANTHER" id="PTHR43046:SF12">
    <property type="entry name" value="GDP-MANNOSE MANNOSYL HYDROLASE"/>
    <property type="match status" value="1"/>
</dbReference>
<feature type="binding site" evidence="5">
    <location>
        <position position="36"/>
    </location>
    <ligand>
        <name>substrate</name>
    </ligand>
</feature>
<dbReference type="PANTHER" id="PTHR43046">
    <property type="entry name" value="GDP-MANNOSE MANNOSYL HYDROLASE"/>
    <property type="match status" value="1"/>
</dbReference>
<gene>
    <name evidence="9" type="primary">wcaH</name>
    <name evidence="9" type="ORF">GCM10007391_14190</name>
</gene>
<dbReference type="Gene3D" id="3.90.79.10">
    <property type="entry name" value="Nucleoside Triphosphate Pyrophosphohydrolase"/>
    <property type="match status" value="1"/>
</dbReference>
<feature type="short sequence motif" description="Nudix box" evidence="7">
    <location>
        <begin position="50"/>
        <end position="71"/>
    </location>
</feature>
<proteinExistence type="predicted"/>
<dbReference type="InterPro" id="IPR000086">
    <property type="entry name" value="NUDIX_hydrolase_dom"/>
</dbReference>
<evidence type="ECO:0000256" key="2">
    <source>
        <dbReference type="ARBA" id="ARBA00022801"/>
    </source>
</evidence>
<organism evidence="9 10">
    <name type="scientific">Alteromonas halophila</name>
    <dbReference type="NCBI Taxonomy" id="516698"/>
    <lineage>
        <taxon>Bacteria</taxon>
        <taxon>Pseudomonadati</taxon>
        <taxon>Pseudomonadota</taxon>
        <taxon>Gammaproteobacteria</taxon>
        <taxon>Alteromonadales</taxon>
        <taxon>Alteromonadaceae</taxon>
        <taxon>Alteromonas/Salinimonas group</taxon>
        <taxon>Alteromonas</taxon>
    </lineage>
</organism>
<evidence type="ECO:0000256" key="1">
    <source>
        <dbReference type="ARBA" id="ARBA00022723"/>
    </source>
</evidence>
<comment type="cofactor">
    <cofactor evidence="6">
        <name>Mg(2+)</name>
        <dbReference type="ChEBI" id="CHEBI:18420"/>
    </cofactor>
    <text evidence="6">Binds 1 Mg(2+) ion per subunit.</text>
</comment>
<dbReference type="NCBIfam" id="NF011963">
    <property type="entry name" value="PRK15434.1"/>
    <property type="match status" value="1"/>
</dbReference>
<dbReference type="AlphaFoldDB" id="A0A918MYL4"/>
<accession>A0A918MYL4</accession>
<dbReference type="PROSITE" id="PS51462">
    <property type="entry name" value="NUDIX"/>
    <property type="match status" value="1"/>
</dbReference>
<dbReference type="InterPro" id="IPR015797">
    <property type="entry name" value="NUDIX_hydrolase-like_dom_sf"/>
</dbReference>
<keyword evidence="10" id="KW-1185">Reference proteome</keyword>
<evidence type="ECO:0000256" key="5">
    <source>
        <dbReference type="PIRSR" id="PIRSR037599-2"/>
    </source>
</evidence>
<feature type="site" description="Critical for catalysis" evidence="4">
    <location>
        <position position="123"/>
    </location>
</feature>
<sequence>MFLDKQTFTAVIDSTPLVSIDLVVEDERGDVLLGERANRPAKGFWFVPGGRIMKNERLTDAFERLTRDELGLSVSLAQAELIGPFEHFYSDYVFGEDVTTHYVVLGYRIKVKRANLALPTEQHARYHWFTVSELMQSKDVHLHSKWYFDSARTE</sequence>
<dbReference type="EMBL" id="BMXP01000003">
    <property type="protein sequence ID" value="GGW82318.1"/>
    <property type="molecule type" value="Genomic_DNA"/>
</dbReference>
<feature type="binding site" evidence="6">
    <location>
        <position position="122"/>
    </location>
    <ligand>
        <name>Mg(2+)</name>
        <dbReference type="ChEBI" id="CHEBI:18420"/>
    </ligand>
</feature>
<feature type="binding site" evidence="5">
    <location>
        <position position="8"/>
    </location>
    <ligand>
        <name>substrate</name>
    </ligand>
</feature>
<evidence type="ECO:0000256" key="4">
    <source>
        <dbReference type="PIRSR" id="PIRSR037599-1"/>
    </source>
</evidence>
<feature type="binding site" evidence="5">
    <location>
        <begin position="2"/>
        <end position="3"/>
    </location>
    <ligand>
        <name>substrate</name>
    </ligand>
</feature>
<protein>
    <submittedName>
        <fullName evidence="9">GDP-mannose mannosyl hydrolase</fullName>
    </submittedName>
</protein>
<keyword evidence="2 9" id="KW-0378">Hydrolase</keyword>